<feature type="binding site" evidence="21">
    <location>
        <begin position="47"/>
        <end position="49"/>
    </location>
    <ligand>
        <name>NAD(+)</name>
        <dbReference type="ChEBI" id="CHEBI:57540"/>
    </ligand>
</feature>
<feature type="binding site" evidence="21">
    <location>
        <begin position="199"/>
        <end position="202"/>
    </location>
    <ligand>
        <name>7-phospho-2-dehydro-3-deoxy-D-arabino-heptonate</name>
        <dbReference type="ChEBI" id="CHEBI:58394"/>
    </ligand>
</feature>
<dbReference type="InterPro" id="IPR008289">
    <property type="entry name" value="Pentafunct_AroM"/>
</dbReference>
<evidence type="ECO:0000259" key="27">
    <source>
        <dbReference type="Pfam" id="PF24621"/>
    </source>
</evidence>
<dbReference type="Gene3D" id="1.20.1090.10">
    <property type="entry name" value="Dehydroquinate synthase-like - alpha domain"/>
    <property type="match status" value="1"/>
</dbReference>
<comment type="function">
    <text evidence="20 21 22">The AROM polypeptide catalyzes 5 consecutive enzymatic reactions in prechorismate polyaromatic amino acid biosynthesis.</text>
</comment>
<dbReference type="GO" id="GO:0004764">
    <property type="term" value="F:shikimate 3-dehydrogenase (NADP+) activity"/>
    <property type="evidence" value="ECO:0007669"/>
    <property type="project" value="UniProtKB-UniRule"/>
</dbReference>
<dbReference type="InterPro" id="IPR056179">
    <property type="entry name" value="DHQS_C"/>
</dbReference>
<comment type="pathway">
    <text evidence="21 22">Metabolic intermediate biosynthesis; chorismate biosynthesis; chorismate from D-erythrose 4-phosphate and phosphoenolpyruvate: step 4/7.</text>
</comment>
<keyword evidence="8 21" id="KW-0479">Metal-binding</keyword>
<dbReference type="Proteomes" id="UP000324767">
    <property type="component" value="Unassembled WGS sequence"/>
</dbReference>
<dbReference type="SUPFAM" id="SSF51735">
    <property type="entry name" value="NAD(P)-binding Rossmann-fold domains"/>
    <property type="match status" value="1"/>
</dbReference>
<evidence type="ECO:0000256" key="12">
    <source>
        <dbReference type="ARBA" id="ARBA00022840"/>
    </source>
</evidence>
<dbReference type="PRINTS" id="PR01100">
    <property type="entry name" value="SHIKIMTKNASE"/>
</dbReference>
<dbReference type="InterPro" id="IPR041121">
    <property type="entry name" value="SDH_C"/>
</dbReference>
<feature type="domain" description="Shikimate dehydrogenase substrate binding N-terminal" evidence="25">
    <location>
        <begin position="1302"/>
        <end position="1382"/>
    </location>
</feature>
<feature type="region of interest" description="3-dehydroquinate synthase" evidence="21">
    <location>
        <begin position="1"/>
        <end position="389"/>
    </location>
</feature>
<dbReference type="InterPro" id="IPR018508">
    <property type="entry name" value="3-dehydroquinate_DH_AS"/>
</dbReference>
<feature type="binding site" evidence="21">
    <location>
        <position position="276"/>
    </location>
    <ligand>
        <name>Zn(2+)</name>
        <dbReference type="ChEBI" id="CHEBI:29105"/>
        <note>catalytic</note>
    </ligand>
</feature>
<dbReference type="HAMAP" id="MF_03143">
    <property type="entry name" value="Pentafunct_AroM"/>
    <property type="match status" value="1"/>
</dbReference>
<evidence type="ECO:0000256" key="16">
    <source>
        <dbReference type="ARBA" id="ARBA00023239"/>
    </source>
</evidence>
<evidence type="ECO:0000259" key="23">
    <source>
        <dbReference type="Pfam" id="PF00275"/>
    </source>
</evidence>
<dbReference type="OrthoDB" id="197068at2759"/>
<evidence type="ECO:0000256" key="1">
    <source>
        <dbReference type="ARBA" id="ARBA00004496"/>
    </source>
</evidence>
<comment type="caution">
    <text evidence="21">Lacks conserved residue(s) required for the propagation of feature annotation.</text>
</comment>
<evidence type="ECO:0000259" key="25">
    <source>
        <dbReference type="Pfam" id="PF08501"/>
    </source>
</evidence>
<dbReference type="FunFam" id="3.65.10.10:FF:000008">
    <property type="entry name" value="Pentafunctional AROM polypeptide"/>
    <property type="match status" value="1"/>
</dbReference>
<dbReference type="GO" id="GO:0009073">
    <property type="term" value="P:aromatic amino acid family biosynthetic process"/>
    <property type="evidence" value="ECO:0007669"/>
    <property type="project" value="UniProtKB-UniRule"/>
</dbReference>
<evidence type="ECO:0000256" key="19">
    <source>
        <dbReference type="ARBA" id="ARBA00048567"/>
    </source>
</evidence>
<dbReference type="SUPFAM" id="SSF53223">
    <property type="entry name" value="Aminoacid dehydrogenase-like, N-terminal domain"/>
    <property type="match status" value="1"/>
</dbReference>
<feature type="binding site" evidence="21">
    <location>
        <begin position="184"/>
        <end position="187"/>
    </location>
    <ligand>
        <name>NAD(+)</name>
        <dbReference type="ChEBI" id="CHEBI:57540"/>
    </ligand>
</feature>
<dbReference type="SUPFAM" id="SSF51569">
    <property type="entry name" value="Aldolase"/>
    <property type="match status" value="1"/>
</dbReference>
<dbReference type="InterPro" id="IPR001986">
    <property type="entry name" value="Enolpyruvate_Tfrase_dom"/>
</dbReference>
<dbReference type="NCBIfam" id="TIGR01357">
    <property type="entry name" value="aroB"/>
    <property type="match status" value="1"/>
</dbReference>
<organism evidence="28 29">
    <name type="scientific">Lasallia pustulata</name>
    <dbReference type="NCBI Taxonomy" id="136370"/>
    <lineage>
        <taxon>Eukaryota</taxon>
        <taxon>Fungi</taxon>
        <taxon>Dikarya</taxon>
        <taxon>Ascomycota</taxon>
        <taxon>Pezizomycotina</taxon>
        <taxon>Lecanoromycetes</taxon>
        <taxon>OSLEUM clade</taxon>
        <taxon>Umbilicariomycetidae</taxon>
        <taxon>Umbilicariales</taxon>
        <taxon>Umbilicariaceae</taxon>
        <taxon>Lasallia</taxon>
    </lineage>
</organism>
<dbReference type="InterPro" id="IPR001381">
    <property type="entry name" value="DHquinase_I"/>
</dbReference>
<dbReference type="InterPro" id="IPR027417">
    <property type="entry name" value="P-loop_NTPase"/>
</dbReference>
<evidence type="ECO:0000259" key="26">
    <source>
        <dbReference type="Pfam" id="PF18317"/>
    </source>
</evidence>
<feature type="binding site" evidence="21">
    <location>
        <position position="292"/>
    </location>
    <ligand>
        <name>7-phospho-2-dehydro-3-deoxy-D-arabino-heptonate</name>
        <dbReference type="ChEBI" id="CHEBI:58394"/>
    </ligand>
</feature>
<comment type="subunit">
    <text evidence="21 22">Homodimer.</text>
</comment>
<dbReference type="SUPFAM" id="SSF52540">
    <property type="entry name" value="P-loop containing nucleoside triphosphate hydrolases"/>
    <property type="match status" value="1"/>
</dbReference>
<evidence type="ECO:0000256" key="13">
    <source>
        <dbReference type="ARBA" id="ARBA00022857"/>
    </source>
</evidence>
<comment type="similarity">
    <text evidence="21 22">In the 4th section; belongs to the type-I 3-dehydroquinase family.</text>
</comment>
<dbReference type="Gene3D" id="3.40.50.300">
    <property type="entry name" value="P-loop containing nucleotide triphosphate hydrolases"/>
    <property type="match status" value="1"/>
</dbReference>
<keyword evidence="7 21" id="KW-0808">Transferase</keyword>
<dbReference type="PROSITE" id="PS00104">
    <property type="entry name" value="EPSP_SYNTHASE_1"/>
    <property type="match status" value="1"/>
</dbReference>
<comment type="pathway">
    <text evidence="21 22">Metabolic intermediate biosynthesis; chorismate biosynthesis; chorismate from D-erythrose 4-phosphate and phosphoenolpyruvate: step 3/7.</text>
</comment>
<comment type="similarity">
    <text evidence="21 22">In the C-terminal section; belongs to the shikimate dehydrogenase family.</text>
</comment>
<feature type="binding site" evidence="21">
    <location>
        <position position="157"/>
    </location>
    <ligand>
        <name>7-phospho-2-dehydro-3-deoxy-D-arabino-heptonate</name>
        <dbReference type="ChEBI" id="CHEBI:58394"/>
    </ligand>
</feature>
<sequence length="1596" mass="172903">MSSPDEPTRVSILGKDNIIVGYNIWGAFIANDLFSTVHASTYVLITDTNLYNSYVPPFKKCFEDMASRAGADVRLLTHQVPPGETSKSRTTKANIEDWMLSDARDPPCDTKTVIIALGGGVIGDMIGFVAATFKRGIRFVQVPTTLLAMVDSSIGGKTAIDTPAGKNLVGAFWQPQRIYIDLQFLNTLPTREFINGLAEVIKTAAIWDEKEFAALENNAERIMKAVKAEPEIGDDRLSDIRQILESIVVGSVRVKAHVVSADEREGGLRNLLNFGHSIGHAFEGILTPQILHGECVAIGMVLEALLARYLGVLKGGAVARLIKCLTSYELPTSYKDAIVQERSANKRCPVDQLLSVMSVDKKNDGRKKRIVLLSRIGRTHEPRASVVADGDIRIVLSSAIVVSPSIERALYVSCTPPGSKSISNRALVLAALGQGPCRIINLLHSDDTEVMLSALVKMQGATFAWEDDGEILVVNGNGGHLLASEAELYLGNAGTASRFLTTVATLAKPTHTDSSVLTGNSRMKKRPIGPLVDALTTNGAAISYQENKGSLPVKIKASGGFEGGDMDLAATISSQYVSSLLMCAPYAKHPVTLRLVGGRPISQPYIDMTTAMMASFGIKVTKSTVEEHTYHIPQGTYINPAEYSIESDASSATYPLAVAAITGTTCTVPNIGSSSLQGDARFAVNVLKPMGCTVEQTASSTTVIGPPRGSLQPLPEVDMEPMTDAFLTACVLAAVAQSPDGSGSTTTQITGIANQRVKECNRINAMKNQLAKFGVSCRELPDGIEVDGISYTDLKVPKDGIDCYDDHRVAMSFSVLSTVATQPILIREKACVGKTWPAWWDTLAQLFNIKLEGVDLEQQGHQSDEGAQFGRQSIFIIGMRGVGKTTAGAWASDILGWPFVDLDAQLESDGGATIPELIETRGWDGFRAHELALLKKTLKDKAQEHVFACGGGVVEIPEARRSLIEHQKSGGIVLMVQRDIKDVMDYLHIDKTRPAYVEDMMGVWLRRKPWYLQCSNFQYQTPRSATKELSKAPSDFSQFLASITGRARTLERIKAKQSSFFVSLTVPNVAAALASLEDVAVGSDAVELRVDLLEDPQQPGRIPSIDYVAEQLALLRNAISLPIIFTVRTRKQGGRYPDEAYEDALALYQLAIRSGVEFLDLEIQFPDDLLQTVVKNKGQTKIIASHHDPTGQLSWSDGSWVVHYSKALQLGDVLKLVGLAKDQKDNAKLQDFKLWAASGHEVPLIAINMGVDGQLSRIQNSFMTPVSHPALPFKAAPGQLSAAEIRSALALHGAIKPMQFYLFGKPILSSRSPVVHNTLFRQTGLPHNYQLFETDSVQDIRDMLRSRNFGGASITIPLKLDIMEHLDMISEDARFIGAVNTVVVSRASSDVGGGDGEMNKPKRLLVGHNTDWQGMMLSLRIAGAEGGNGRSGAIVGGGGTARAAIYALHSMGYSPLYMIGRNPSKITALAESFPKSYHLQVLSSVADAETLSHTPTVAIATVPGDRPIEESMQESLRELFRSRNGTGKGQRTLLEMAYKPRVTALMQLAADEGWVTIPGLEVLAGQGVYQFEHWTGITPSYRRARAAVMGDHTQQA</sequence>
<comment type="catalytic activity">
    <reaction evidence="21 22">
        <text>3-dehydroquinate = 3-dehydroshikimate + H2O</text>
        <dbReference type="Rhea" id="RHEA:21096"/>
        <dbReference type="ChEBI" id="CHEBI:15377"/>
        <dbReference type="ChEBI" id="CHEBI:16630"/>
        <dbReference type="ChEBI" id="CHEBI:32364"/>
        <dbReference type="EC" id="4.2.1.10"/>
    </reaction>
</comment>
<comment type="similarity">
    <text evidence="21 22">In the 3rd section; belongs to the shikimate kinase family.</text>
</comment>
<dbReference type="PANTHER" id="PTHR21090">
    <property type="entry name" value="AROM/DEHYDROQUINATE SYNTHASE"/>
    <property type="match status" value="1"/>
</dbReference>
<feature type="binding site" evidence="21">
    <location>
        <position position="151"/>
    </location>
    <ligand>
        <name>7-phospho-2-dehydro-3-deoxy-D-arabino-heptonate</name>
        <dbReference type="ChEBI" id="CHEBI:58394"/>
    </ligand>
</feature>
<evidence type="ECO:0000256" key="4">
    <source>
        <dbReference type="ARBA" id="ARBA00009948"/>
    </source>
</evidence>
<dbReference type="NCBIfam" id="TIGR01356">
    <property type="entry name" value="aroA"/>
    <property type="match status" value="1"/>
</dbReference>
<dbReference type="HAMAP" id="MF_00109">
    <property type="entry name" value="Shikimate_kinase"/>
    <property type="match status" value="1"/>
</dbReference>
<feature type="binding site" evidence="21">
    <location>
        <position position="124"/>
    </location>
    <ligand>
        <name>NAD(+)</name>
        <dbReference type="ChEBI" id="CHEBI:57540"/>
    </ligand>
</feature>
<dbReference type="GO" id="GO:0005737">
    <property type="term" value="C:cytoplasm"/>
    <property type="evidence" value="ECO:0007669"/>
    <property type="project" value="UniProtKB-SubCell"/>
</dbReference>
<dbReference type="EC" id="2.7.1.71" evidence="21"/>
<evidence type="ECO:0000256" key="2">
    <source>
        <dbReference type="ARBA" id="ARBA00004811"/>
    </source>
</evidence>
<comment type="catalytic activity">
    <reaction evidence="19 21 22">
        <text>shikimate + ATP = 3-phosphoshikimate + ADP + H(+)</text>
        <dbReference type="Rhea" id="RHEA:13121"/>
        <dbReference type="ChEBI" id="CHEBI:15378"/>
        <dbReference type="ChEBI" id="CHEBI:30616"/>
        <dbReference type="ChEBI" id="CHEBI:36208"/>
        <dbReference type="ChEBI" id="CHEBI:145989"/>
        <dbReference type="ChEBI" id="CHEBI:456216"/>
        <dbReference type="EC" id="2.7.1.71"/>
    </reaction>
</comment>
<keyword evidence="16 21" id="KW-0456">Lyase</keyword>
<dbReference type="CDD" id="cd01065">
    <property type="entry name" value="NAD_bind_Shikimate_DH"/>
    <property type="match status" value="1"/>
</dbReference>
<dbReference type="EC" id="1.1.1.25" evidence="21"/>
<comment type="caution">
    <text evidence="28">The sequence shown here is derived from an EMBL/GenBank/DDBJ whole genome shotgun (WGS) entry which is preliminary data.</text>
</comment>
<reference evidence="28 29" key="1">
    <citation type="submission" date="2019-09" db="EMBL/GenBank/DDBJ databases">
        <title>The hologenome of the rock-dwelling lichen Lasallia pustulata.</title>
        <authorList>
            <person name="Greshake Tzovaras B."/>
            <person name="Segers F."/>
            <person name="Bicker A."/>
            <person name="Dal Grande F."/>
            <person name="Otte J."/>
            <person name="Hankeln T."/>
            <person name="Schmitt I."/>
            <person name="Ebersberger I."/>
        </authorList>
    </citation>
    <scope>NUCLEOTIDE SEQUENCE [LARGE SCALE GENOMIC DNA]</scope>
    <source>
        <strain evidence="28">A1-1</strain>
    </source>
</reference>
<dbReference type="Gene3D" id="3.40.50.10860">
    <property type="entry name" value="Leucine Dehydrogenase, chain A, domain 1"/>
    <property type="match status" value="1"/>
</dbReference>
<dbReference type="InterPro" id="IPR006264">
    <property type="entry name" value="EPSP_synthase"/>
</dbReference>
<dbReference type="NCBIfam" id="TIGR01093">
    <property type="entry name" value="aroD"/>
    <property type="match status" value="1"/>
</dbReference>
<dbReference type="InterPro" id="IPR023193">
    <property type="entry name" value="EPSP_synthase_CS"/>
</dbReference>
<evidence type="ECO:0000259" key="24">
    <source>
        <dbReference type="Pfam" id="PF01761"/>
    </source>
</evidence>
<dbReference type="EC" id="4.2.3.4" evidence="21"/>
<evidence type="ECO:0000256" key="3">
    <source>
        <dbReference type="ARBA" id="ARBA00004842"/>
    </source>
</evidence>
<dbReference type="Gene3D" id="3.40.50.720">
    <property type="entry name" value="NAD(P)-binding Rossmann-like Domain"/>
    <property type="match status" value="1"/>
</dbReference>
<evidence type="ECO:0000256" key="15">
    <source>
        <dbReference type="ARBA" id="ARBA00023141"/>
    </source>
</evidence>
<feature type="binding site" evidence="21">
    <location>
        <begin position="144"/>
        <end position="145"/>
    </location>
    <ligand>
        <name>NAD(+)</name>
        <dbReference type="ChEBI" id="CHEBI:57540"/>
    </ligand>
</feature>
<dbReference type="FunFam" id="3.40.50.1970:FF:000007">
    <property type="entry name" value="Pentafunctional AROM polypeptide"/>
    <property type="match status" value="1"/>
</dbReference>
<dbReference type="SUPFAM" id="SSF55205">
    <property type="entry name" value="EPT/RTPC-like"/>
    <property type="match status" value="1"/>
</dbReference>
<feature type="binding site" evidence="21">
    <location>
        <position position="167"/>
    </location>
    <ligand>
        <name>7-phospho-2-dehydro-3-deoxy-D-arabino-heptonate</name>
        <dbReference type="ChEBI" id="CHEBI:58394"/>
    </ligand>
</feature>
<dbReference type="FunFam" id="3.40.50.300:FF:001256">
    <property type="entry name" value="Pentafunctional AROM polypeptide"/>
    <property type="match status" value="1"/>
</dbReference>
<dbReference type="Pfam" id="PF18317">
    <property type="entry name" value="SDH_C"/>
    <property type="match status" value="1"/>
</dbReference>
<dbReference type="EC" id="4.2.1.10" evidence="21"/>
<dbReference type="Pfam" id="PF01487">
    <property type="entry name" value="DHquinase_I"/>
    <property type="match status" value="1"/>
</dbReference>
<proteinExistence type="inferred from homology"/>
<comment type="catalytic activity">
    <reaction evidence="21 22">
        <text>shikimate + NADP(+) = 3-dehydroshikimate + NADPH + H(+)</text>
        <dbReference type="Rhea" id="RHEA:17737"/>
        <dbReference type="ChEBI" id="CHEBI:15378"/>
        <dbReference type="ChEBI" id="CHEBI:16630"/>
        <dbReference type="ChEBI" id="CHEBI:36208"/>
        <dbReference type="ChEBI" id="CHEBI:57783"/>
        <dbReference type="ChEBI" id="CHEBI:58349"/>
        <dbReference type="EC" id="1.1.1.25"/>
    </reaction>
</comment>
<dbReference type="InterPro" id="IPR030960">
    <property type="entry name" value="DHQS/DOIS_N"/>
</dbReference>
<feature type="active site" description="Schiff-base intermediate with substrate; for 3-dehydroquinate dehydratase activity" evidence="21">
    <location>
        <position position="1215"/>
    </location>
</feature>
<dbReference type="InterPro" id="IPR013708">
    <property type="entry name" value="Shikimate_DH-bd_N"/>
</dbReference>
<comment type="pathway">
    <text evidence="3 21 22">Metabolic intermediate biosynthesis; chorismate biosynthesis; chorismate from D-erythrose 4-phosphate and phosphoenolpyruvate: step 5/7.</text>
</comment>
<dbReference type="InterPro" id="IPR031322">
    <property type="entry name" value="Shikimate/glucono_kinase"/>
</dbReference>
<feature type="binding site" evidence="21">
    <location>
        <position position="135"/>
    </location>
    <ligand>
        <name>7-phospho-2-dehydro-3-deoxy-D-arabino-heptonate</name>
        <dbReference type="ChEBI" id="CHEBI:58394"/>
    </ligand>
</feature>
<dbReference type="Gene3D" id="3.20.20.70">
    <property type="entry name" value="Aldolase class I"/>
    <property type="match status" value="1"/>
</dbReference>
<dbReference type="InterPro" id="IPR023000">
    <property type="entry name" value="Shikimate_kinase_CS"/>
</dbReference>
<evidence type="ECO:0000256" key="21">
    <source>
        <dbReference type="HAMAP-Rule" id="MF_03143"/>
    </source>
</evidence>
<dbReference type="UniPathway" id="UPA00053">
    <property type="reaction ID" value="UER00085"/>
</dbReference>
<dbReference type="SUPFAM" id="SSF56796">
    <property type="entry name" value="Dehydroquinate synthase-like"/>
    <property type="match status" value="1"/>
</dbReference>
<evidence type="ECO:0000256" key="10">
    <source>
        <dbReference type="ARBA" id="ARBA00022777"/>
    </source>
</evidence>
<dbReference type="CDD" id="cd08195">
    <property type="entry name" value="DHQS"/>
    <property type="match status" value="1"/>
</dbReference>
<dbReference type="InterPro" id="IPR000623">
    <property type="entry name" value="Shikimate_kinase/TSH1"/>
</dbReference>
<evidence type="ECO:0000256" key="6">
    <source>
        <dbReference type="ARBA" id="ARBA00022605"/>
    </source>
</evidence>
<dbReference type="InterPro" id="IPR016037">
    <property type="entry name" value="DHQ_synth_AroB"/>
</dbReference>
<dbReference type="CDD" id="cd00464">
    <property type="entry name" value="SK"/>
    <property type="match status" value="1"/>
</dbReference>
<keyword evidence="11 21" id="KW-0862">Zinc</keyword>
<feature type="binding site" evidence="21">
    <location>
        <position position="195"/>
    </location>
    <ligand>
        <name>NAD(+)</name>
        <dbReference type="ChEBI" id="CHEBI:57540"/>
    </ligand>
</feature>
<dbReference type="GO" id="GO:0003856">
    <property type="term" value="F:3-dehydroquinate synthase activity"/>
    <property type="evidence" value="ECO:0007669"/>
    <property type="project" value="UniProtKB-UniRule"/>
</dbReference>
<feature type="binding site" evidence="21">
    <location>
        <position position="276"/>
    </location>
    <ligand>
        <name>7-phospho-2-dehydro-3-deoxy-D-arabino-heptonate</name>
        <dbReference type="ChEBI" id="CHEBI:58394"/>
    </ligand>
</feature>
<dbReference type="InterPro" id="IPR013792">
    <property type="entry name" value="RNA3'P_cycl/enolpyr_Trfase_a/b"/>
</dbReference>
<feature type="binding site" evidence="21">
    <location>
        <position position="166"/>
    </location>
    <ligand>
        <name>NAD(+)</name>
        <dbReference type="ChEBI" id="CHEBI:57540"/>
    </ligand>
</feature>
<dbReference type="EMBL" id="VXIT01000002">
    <property type="protein sequence ID" value="KAA6414934.1"/>
    <property type="molecule type" value="Genomic_DNA"/>
</dbReference>
<feature type="active site" description="Proton acceptor; for 3-dehydroquinate synthase activity" evidence="21">
    <location>
        <position position="265"/>
    </location>
</feature>
<evidence type="ECO:0000256" key="20">
    <source>
        <dbReference type="ARBA" id="ARBA00054455"/>
    </source>
</evidence>
<comment type="pathway">
    <text evidence="2 21 22">Metabolic intermediate biosynthesis; chorismate biosynthesis; chorismate from D-erythrose 4-phosphate and phosphoenolpyruvate: step 6/7.</text>
</comment>
<dbReference type="PANTHER" id="PTHR21090:SF5">
    <property type="entry name" value="PENTAFUNCTIONAL AROM POLYPEPTIDE"/>
    <property type="match status" value="1"/>
</dbReference>
<dbReference type="HAMAP" id="MF_00210">
    <property type="entry name" value="EPSP_synth"/>
    <property type="match status" value="1"/>
</dbReference>
<evidence type="ECO:0000313" key="29">
    <source>
        <dbReference type="Proteomes" id="UP000324767"/>
    </source>
</evidence>
<evidence type="ECO:0000256" key="22">
    <source>
        <dbReference type="PIRNR" id="PIRNR000514"/>
    </source>
</evidence>
<dbReference type="InterPro" id="IPR036291">
    <property type="entry name" value="NAD(P)-bd_dom_sf"/>
</dbReference>
<evidence type="ECO:0000256" key="11">
    <source>
        <dbReference type="ARBA" id="ARBA00022833"/>
    </source>
</evidence>
<dbReference type="FunFam" id="1.20.1090.10:FF:000007">
    <property type="entry name" value="Pentafunctional AROM polypeptide"/>
    <property type="match status" value="1"/>
</dbReference>
<keyword evidence="5 21" id="KW-0963">Cytoplasm</keyword>
<dbReference type="InterPro" id="IPR010110">
    <property type="entry name" value="Shikimate_DH_AroM-type"/>
</dbReference>
<feature type="region of interest" description="Shikimate kinase" evidence="21">
    <location>
        <begin position="871"/>
        <end position="1063"/>
    </location>
</feature>
<evidence type="ECO:0000256" key="5">
    <source>
        <dbReference type="ARBA" id="ARBA00022490"/>
    </source>
</evidence>
<dbReference type="GO" id="GO:0003855">
    <property type="term" value="F:3-dehydroquinate dehydratase activity"/>
    <property type="evidence" value="ECO:0007669"/>
    <property type="project" value="UniProtKB-UniRule"/>
</dbReference>
<feature type="domain" description="SDH C-terminal" evidence="26">
    <location>
        <begin position="1559"/>
        <end position="1589"/>
    </location>
</feature>
<keyword evidence="9 21" id="KW-0547">Nucleotide-binding</keyword>
<dbReference type="GO" id="GO:0046872">
    <property type="term" value="F:metal ion binding"/>
    <property type="evidence" value="ECO:0007669"/>
    <property type="project" value="UniProtKB-UniRule"/>
</dbReference>
<dbReference type="Pfam" id="PF01761">
    <property type="entry name" value="DHQ_synthase"/>
    <property type="match status" value="1"/>
</dbReference>
<feature type="binding site" evidence="21">
    <location>
        <position position="255"/>
    </location>
    <ligand>
        <name>7-phospho-2-dehydro-3-deoxy-D-arabino-heptonate</name>
        <dbReference type="ChEBI" id="CHEBI:58394"/>
    </ligand>
</feature>
<dbReference type="Pfam" id="PF24621">
    <property type="entry name" value="DHQS_C"/>
    <property type="match status" value="1"/>
</dbReference>
<evidence type="ECO:0000256" key="9">
    <source>
        <dbReference type="ARBA" id="ARBA00022741"/>
    </source>
</evidence>
<dbReference type="GO" id="GO:0005524">
    <property type="term" value="F:ATP binding"/>
    <property type="evidence" value="ECO:0007669"/>
    <property type="project" value="UniProtKB-UniRule"/>
</dbReference>
<evidence type="ECO:0000313" key="28">
    <source>
        <dbReference type="EMBL" id="KAA6414934.1"/>
    </source>
</evidence>
<protein>
    <recommendedName>
        <fullName evidence="21">Pentafunctional AROM polypeptide</fullName>
    </recommendedName>
    <domain>
        <recommendedName>
            <fullName evidence="21">3-dehydroquinate synthase</fullName>
            <shortName evidence="21">DHQS</shortName>
            <ecNumber evidence="21">4.2.3.4</ecNumber>
        </recommendedName>
    </domain>
    <domain>
        <recommendedName>
            <fullName evidence="21">3-phosphoshikimate 1-carboxyvinyltransferase</fullName>
            <ecNumber evidence="21">2.5.1.19</ecNumber>
        </recommendedName>
        <alternativeName>
            <fullName evidence="21">5-enolpyruvylshikimate-3-phosphate synthase</fullName>
            <shortName evidence="21">EPSP synthase</shortName>
            <shortName evidence="21">EPSPS</shortName>
        </alternativeName>
    </domain>
    <domain>
        <recommendedName>
            <fullName evidence="21">Shikimate kinase</fullName>
            <shortName evidence="21">SK</shortName>
            <ecNumber evidence="21">2.7.1.71</ecNumber>
        </recommendedName>
    </domain>
    <domain>
        <recommendedName>
            <fullName evidence="21">3-dehydroquinate dehydratase</fullName>
            <shortName evidence="21">3-dehydroquinase</shortName>
            <ecNumber evidence="21">4.2.1.10</ecNumber>
        </recommendedName>
    </domain>
    <domain>
        <recommendedName>
            <fullName evidence="21">Shikimate dehydrogenase</fullName>
            <ecNumber evidence="21">1.1.1.25</ecNumber>
        </recommendedName>
    </domain>
</protein>
<dbReference type="NCBIfam" id="TIGR01809">
    <property type="entry name" value="Shik-DH-AROM"/>
    <property type="match status" value="1"/>
</dbReference>
<comment type="similarity">
    <text evidence="22">In the N-terminal section; belongs to the dehydroquinate synthase family.</text>
</comment>
<comment type="cofactor">
    <cofactor evidence="21 22">
        <name>Zn(2+)</name>
        <dbReference type="ChEBI" id="CHEBI:29105"/>
    </cofactor>
    <text evidence="21 22">Binds 2 Zn(2+) ions per subunit.</text>
</comment>
<accession>A0A5M8Q1T3</accession>
<feature type="region of interest" description="Shikimate dehydrogenase" evidence="21">
    <location>
        <begin position="1297"/>
        <end position="1596"/>
    </location>
</feature>
<keyword evidence="17 21" id="KW-0511">Multifunctional enzyme</keyword>
<feature type="active site" description="Proton acceptor; for 3-dehydroquinate synthase activity" evidence="21">
    <location>
        <position position="280"/>
    </location>
</feature>
<dbReference type="PROSITE" id="PS01128">
    <property type="entry name" value="SHIKIMATE_KINASE"/>
    <property type="match status" value="1"/>
</dbReference>
<keyword evidence="15 21" id="KW-0057">Aromatic amino acid biosynthesis</keyword>
<dbReference type="Pfam" id="PF01202">
    <property type="entry name" value="SKI"/>
    <property type="match status" value="1"/>
</dbReference>
<gene>
    <name evidence="28" type="ORF">FRX48_01685</name>
</gene>
<dbReference type="InterPro" id="IPR013785">
    <property type="entry name" value="Aldolase_TIM"/>
</dbReference>
<evidence type="ECO:0000256" key="7">
    <source>
        <dbReference type="ARBA" id="ARBA00022679"/>
    </source>
</evidence>
<comment type="similarity">
    <text evidence="4">Belongs to the EPSP synthase family.</text>
</comment>
<comment type="catalytic activity">
    <reaction evidence="21 22">
        <text>7-phospho-2-dehydro-3-deoxy-D-arabino-heptonate = 3-dehydroquinate + phosphate</text>
        <dbReference type="Rhea" id="RHEA:21968"/>
        <dbReference type="ChEBI" id="CHEBI:32364"/>
        <dbReference type="ChEBI" id="CHEBI:43474"/>
        <dbReference type="ChEBI" id="CHEBI:58394"/>
        <dbReference type="EC" id="4.2.3.4"/>
    </reaction>
</comment>
<feature type="active site" description="For EPSP synthase activity" evidence="21">
    <location>
        <position position="831"/>
    </location>
</feature>
<dbReference type="GO" id="GO:0004765">
    <property type="term" value="F:shikimate kinase activity"/>
    <property type="evidence" value="ECO:0007669"/>
    <property type="project" value="UniProtKB-UniRule"/>
</dbReference>
<feature type="domain" description="3-dehydroquinate synthase C-terminal" evidence="27">
    <location>
        <begin position="196"/>
        <end position="363"/>
    </location>
</feature>
<feature type="binding site" evidence="21">
    <location>
        <begin position="84"/>
        <end position="87"/>
    </location>
    <ligand>
        <name>NAD(+)</name>
        <dbReference type="ChEBI" id="CHEBI:57540"/>
    </ligand>
</feature>
<dbReference type="GO" id="GO:0003866">
    <property type="term" value="F:3-phosphoshikimate 1-carboxyvinyltransferase activity"/>
    <property type="evidence" value="ECO:0007669"/>
    <property type="project" value="UniProtKB-UniRule"/>
</dbReference>
<keyword evidence="14 21" id="KW-0560">Oxidoreductase</keyword>
<dbReference type="GO" id="GO:0009423">
    <property type="term" value="P:chorismate biosynthetic process"/>
    <property type="evidence" value="ECO:0007669"/>
    <property type="project" value="UniProtKB-UniRule"/>
</dbReference>
<keyword evidence="10 21" id="KW-0418">Kinase</keyword>
<comment type="catalytic activity">
    <reaction evidence="18">
        <text>3-phosphoshikimate + phosphoenolpyruvate = 5-O-(1-carboxyvinyl)-3-phosphoshikimate + phosphate</text>
        <dbReference type="Rhea" id="RHEA:21256"/>
        <dbReference type="ChEBI" id="CHEBI:43474"/>
        <dbReference type="ChEBI" id="CHEBI:57701"/>
        <dbReference type="ChEBI" id="CHEBI:58702"/>
        <dbReference type="ChEBI" id="CHEBI:145989"/>
        <dbReference type="EC" id="2.5.1.19"/>
    </reaction>
    <physiologicalReaction direction="left-to-right" evidence="18">
        <dbReference type="Rhea" id="RHEA:21257"/>
    </physiologicalReaction>
</comment>
<name>A0A5M8Q1T3_9LECA</name>
<dbReference type="Pfam" id="PF08501">
    <property type="entry name" value="Shikimate_dh_N"/>
    <property type="match status" value="1"/>
</dbReference>
<dbReference type="InterPro" id="IPR046346">
    <property type="entry name" value="Aminoacid_DH-like_N_sf"/>
</dbReference>
<feature type="binding site" evidence="21">
    <location>
        <position position="199"/>
    </location>
    <ligand>
        <name>Zn(2+)</name>
        <dbReference type="ChEBI" id="CHEBI:29105"/>
        <note>catalytic</note>
    </ligand>
</feature>
<feature type="domain" description="3-dehydroquinate synthase N-terminal" evidence="24">
    <location>
        <begin position="79"/>
        <end position="194"/>
    </location>
</feature>
<comment type="similarity">
    <text evidence="21">In the N-terminal section; belongs to the sugar phosphate cyclases superfamily. Dehydroquinate synthase family.</text>
</comment>
<feature type="active site" description="Proton acceptor; for 3-dehydroquinate dehydratase activity" evidence="21">
    <location>
        <position position="1187"/>
    </location>
</feature>
<feature type="binding site" evidence="21">
    <location>
        <begin position="269"/>
        <end position="273"/>
    </location>
    <ligand>
        <name>7-phospho-2-dehydro-3-deoxy-D-arabino-heptonate</name>
        <dbReference type="ChEBI" id="CHEBI:58394"/>
    </ligand>
</feature>
<dbReference type="PROSITE" id="PS01028">
    <property type="entry name" value="DEHYDROQUINASE_I"/>
    <property type="match status" value="1"/>
</dbReference>
<keyword evidence="13 21" id="KW-0521">NADP</keyword>
<feature type="region of interest" description="3-dehydroquinase" evidence="21">
    <location>
        <begin position="1064"/>
        <end position="1284"/>
    </location>
</feature>
<dbReference type="CDD" id="cd01556">
    <property type="entry name" value="EPSP_synthase"/>
    <property type="match status" value="1"/>
</dbReference>
<dbReference type="Gene3D" id="3.40.50.1970">
    <property type="match status" value="1"/>
</dbReference>
<dbReference type="PIRSF" id="PIRSF000514">
    <property type="entry name" value="Pentafunct_AroM"/>
    <property type="match status" value="1"/>
</dbReference>
<dbReference type="GO" id="GO:0008652">
    <property type="term" value="P:amino acid biosynthetic process"/>
    <property type="evidence" value="ECO:0007669"/>
    <property type="project" value="UniProtKB-KW"/>
</dbReference>
<dbReference type="EC" id="2.5.1.19" evidence="21"/>
<dbReference type="FunFam" id="3.20.20.70:FF:000135">
    <property type="entry name" value="Pentafunctional AROM polypeptide"/>
    <property type="match status" value="1"/>
</dbReference>
<comment type="pathway">
    <text evidence="21 22">Metabolic intermediate biosynthesis; chorismate biosynthesis; chorismate from D-erythrose 4-phosphate and phosphoenolpyruvate: step 2/7.</text>
</comment>
<feature type="domain" description="Enolpyruvate transferase" evidence="23">
    <location>
        <begin position="414"/>
        <end position="843"/>
    </location>
</feature>
<dbReference type="Gene3D" id="3.65.10.10">
    <property type="entry name" value="Enolpyruvate transferase domain"/>
    <property type="match status" value="2"/>
</dbReference>
<keyword evidence="12 21" id="KW-0067">ATP-binding</keyword>
<keyword evidence="6 21" id="KW-0028">Amino-acid biosynthesis</keyword>
<dbReference type="Pfam" id="PF00275">
    <property type="entry name" value="EPSP_synthase"/>
    <property type="match status" value="1"/>
</dbReference>
<dbReference type="FunFam" id="3.65.10.10:FF:000007">
    <property type="entry name" value="Pentafunctional AROM polypeptide"/>
    <property type="match status" value="1"/>
</dbReference>
<evidence type="ECO:0000256" key="18">
    <source>
        <dbReference type="ARBA" id="ARBA00044633"/>
    </source>
</evidence>
<comment type="similarity">
    <text evidence="21 22">In the 2nd section; belongs to the EPSP synthase family.</text>
</comment>
<evidence type="ECO:0000256" key="8">
    <source>
        <dbReference type="ARBA" id="ARBA00022723"/>
    </source>
</evidence>
<feature type="binding site" evidence="21">
    <location>
        <begin position="119"/>
        <end position="121"/>
    </location>
    <ligand>
        <name>NAD(+)</name>
        <dbReference type="ChEBI" id="CHEBI:57540"/>
    </ligand>
</feature>
<dbReference type="CDD" id="cd00502">
    <property type="entry name" value="DHQase_I"/>
    <property type="match status" value="1"/>
</dbReference>
<dbReference type="PROSITE" id="PS00885">
    <property type="entry name" value="EPSP_SYNTHASE_2"/>
    <property type="match status" value="1"/>
</dbReference>
<evidence type="ECO:0000256" key="17">
    <source>
        <dbReference type="ARBA" id="ARBA00023268"/>
    </source>
</evidence>
<feature type="binding site" evidence="21">
    <location>
        <position position="361"/>
    </location>
    <ligand>
        <name>7-phospho-2-dehydro-3-deoxy-D-arabino-heptonate</name>
        <dbReference type="ChEBI" id="CHEBI:58394"/>
    </ligand>
</feature>
<dbReference type="InterPro" id="IPR036968">
    <property type="entry name" value="Enolpyruvate_Tfrase_sf"/>
</dbReference>
<evidence type="ECO:0000256" key="14">
    <source>
        <dbReference type="ARBA" id="ARBA00023002"/>
    </source>
</evidence>
<comment type="subcellular location">
    <subcellularLocation>
        <location evidence="1 21 22">Cytoplasm</location>
    </subcellularLocation>
</comment>
<feature type="binding site" evidence="21">
    <location>
        <position position="292"/>
    </location>
    <ligand>
        <name>Zn(2+)</name>
        <dbReference type="ChEBI" id="CHEBI:29105"/>
        <note>catalytic</note>
    </ligand>
</feature>